<keyword evidence="4" id="KW-0862">Zinc</keyword>
<dbReference type="STRING" id="1114924.SAMN05216258_10861"/>
<dbReference type="InterPro" id="IPR011650">
    <property type="entry name" value="Peptidase_M20_dimer"/>
</dbReference>
<reference evidence="7 8" key="1">
    <citation type="submission" date="2016-10" db="EMBL/GenBank/DDBJ databases">
        <authorList>
            <person name="de Groot N.N."/>
        </authorList>
    </citation>
    <scope>NUCLEOTIDE SEQUENCE [LARGE SCALE GENOMIC DNA]</scope>
    <source>
        <strain evidence="7 8">CGMCC 1.11030</strain>
    </source>
</reference>
<name>A0A1I3JLY1_9RHOB</name>
<dbReference type="PIRSF" id="PIRSF037238">
    <property type="entry name" value="Carboxypeptidase_G2"/>
    <property type="match status" value="1"/>
</dbReference>
<organism evidence="7 8">
    <name type="scientific">Albimonas pacifica</name>
    <dbReference type="NCBI Taxonomy" id="1114924"/>
    <lineage>
        <taxon>Bacteria</taxon>
        <taxon>Pseudomonadati</taxon>
        <taxon>Pseudomonadota</taxon>
        <taxon>Alphaproteobacteria</taxon>
        <taxon>Rhodobacterales</taxon>
        <taxon>Paracoccaceae</taxon>
        <taxon>Albimonas</taxon>
    </lineage>
</organism>
<dbReference type="InterPro" id="IPR001261">
    <property type="entry name" value="ArgE/DapE_CS"/>
</dbReference>
<dbReference type="Proteomes" id="UP000199377">
    <property type="component" value="Unassembled WGS sequence"/>
</dbReference>
<dbReference type="PROSITE" id="PS00759">
    <property type="entry name" value="ARGE_DAPE_CPG2_2"/>
    <property type="match status" value="1"/>
</dbReference>
<dbReference type="InterPro" id="IPR002933">
    <property type="entry name" value="Peptidase_M20"/>
</dbReference>
<protein>
    <submittedName>
        <fullName evidence="7">Glutamate carboxypeptidase</fullName>
    </submittedName>
</protein>
<dbReference type="AlphaFoldDB" id="A0A1I3JLY1"/>
<evidence type="ECO:0000313" key="8">
    <source>
        <dbReference type="Proteomes" id="UP000199377"/>
    </source>
</evidence>
<comment type="cofactor">
    <cofactor evidence="1">
        <name>Zn(2+)</name>
        <dbReference type="ChEBI" id="CHEBI:29105"/>
    </cofactor>
</comment>
<dbReference type="EMBL" id="FOQH01000008">
    <property type="protein sequence ID" value="SFI61174.1"/>
    <property type="molecule type" value="Genomic_DNA"/>
</dbReference>
<dbReference type="GO" id="GO:0046872">
    <property type="term" value="F:metal ion binding"/>
    <property type="evidence" value="ECO:0007669"/>
    <property type="project" value="UniProtKB-KW"/>
</dbReference>
<keyword evidence="2" id="KW-0479">Metal-binding</keyword>
<dbReference type="GO" id="GO:0004180">
    <property type="term" value="F:carboxypeptidase activity"/>
    <property type="evidence" value="ECO:0007669"/>
    <property type="project" value="UniProtKB-KW"/>
</dbReference>
<dbReference type="SUPFAM" id="SSF53187">
    <property type="entry name" value="Zn-dependent exopeptidases"/>
    <property type="match status" value="1"/>
</dbReference>
<accession>A0A1I3JLY1</accession>
<feature type="active site" evidence="5">
    <location>
        <position position="82"/>
    </location>
</feature>
<feature type="domain" description="Peptidase M20 dimerisation" evidence="6">
    <location>
        <begin position="177"/>
        <end position="271"/>
    </location>
</feature>
<dbReference type="Pfam" id="PF01546">
    <property type="entry name" value="Peptidase_M20"/>
    <property type="match status" value="1"/>
</dbReference>
<keyword evidence="7" id="KW-0121">Carboxypeptidase</keyword>
<evidence type="ECO:0000256" key="1">
    <source>
        <dbReference type="ARBA" id="ARBA00001947"/>
    </source>
</evidence>
<gene>
    <name evidence="7" type="ORF">SAMN05216258_10861</name>
</gene>
<dbReference type="RefSeq" id="WP_092861667.1">
    <property type="nucleotide sequence ID" value="NZ_FOQH01000008.1"/>
</dbReference>
<dbReference type="PANTHER" id="PTHR43808:SF9">
    <property type="entry name" value="BLL0789 PROTEIN"/>
    <property type="match status" value="1"/>
</dbReference>
<sequence length="375" mass="38551">MTPHAPDRGPIQADLEALVALESPTEDPARVTAAIDAVERRVAGAGARVERIAGRDGFGDHLAATLPGGREGAPVLVLCHLDTVHPVGAFGPEPVRVEGERLVGPGSVDMKGGVALAIAMVRALAADPAPRRPVRLLFTSDEEVGSPTSRARIEAEAAPASHVLVVEPAREGGGVVVGRRGVGRYVVRAHGRPSHSGLDHPAGRSAIRTLARAVLEIEAMTDYARNVALNVGTIRGGTGANTVPEHAEALVDLRIDDPAAAEEFDARIRALTSPDEGVTLSVEGEINRPPYRMTPPIEALLGVAREIGAPLGLSLPAVHTGGGGDSSFVAASTPVLDGLGVAGGGAHTLGEWVDLTSLAPRAALLARLTDRLAQG</sequence>
<evidence type="ECO:0000256" key="3">
    <source>
        <dbReference type="ARBA" id="ARBA00022801"/>
    </source>
</evidence>
<dbReference type="Pfam" id="PF07687">
    <property type="entry name" value="M20_dimer"/>
    <property type="match status" value="1"/>
</dbReference>
<keyword evidence="3" id="KW-0378">Hydrolase</keyword>
<evidence type="ECO:0000256" key="4">
    <source>
        <dbReference type="ARBA" id="ARBA00022833"/>
    </source>
</evidence>
<dbReference type="Gene3D" id="3.30.70.360">
    <property type="match status" value="1"/>
</dbReference>
<proteinExistence type="predicted"/>
<dbReference type="CDD" id="cd03885">
    <property type="entry name" value="M20_CPDG2"/>
    <property type="match status" value="1"/>
</dbReference>
<evidence type="ECO:0000256" key="5">
    <source>
        <dbReference type="PIRSR" id="PIRSR037238-1"/>
    </source>
</evidence>
<dbReference type="InterPro" id="IPR017150">
    <property type="entry name" value="Pept_M20_glutamate_carboxypep"/>
</dbReference>
<dbReference type="InterPro" id="IPR036264">
    <property type="entry name" value="Bact_exopeptidase_dim_dom"/>
</dbReference>
<keyword evidence="8" id="KW-1185">Reference proteome</keyword>
<dbReference type="SUPFAM" id="SSF55031">
    <property type="entry name" value="Bacterial exopeptidase dimerisation domain"/>
    <property type="match status" value="1"/>
</dbReference>
<dbReference type="InterPro" id="IPR050072">
    <property type="entry name" value="Peptidase_M20A"/>
</dbReference>
<evidence type="ECO:0000313" key="7">
    <source>
        <dbReference type="EMBL" id="SFI61174.1"/>
    </source>
</evidence>
<keyword evidence="7" id="KW-0645">Protease</keyword>
<feature type="active site" description="Proton acceptor" evidence="5">
    <location>
        <position position="142"/>
    </location>
</feature>
<evidence type="ECO:0000256" key="2">
    <source>
        <dbReference type="ARBA" id="ARBA00022723"/>
    </source>
</evidence>
<evidence type="ECO:0000259" key="6">
    <source>
        <dbReference type="Pfam" id="PF07687"/>
    </source>
</evidence>
<dbReference type="Gene3D" id="3.40.630.10">
    <property type="entry name" value="Zn peptidases"/>
    <property type="match status" value="1"/>
</dbReference>
<dbReference type="PANTHER" id="PTHR43808">
    <property type="entry name" value="ACETYLORNITHINE DEACETYLASE"/>
    <property type="match status" value="1"/>
</dbReference>
<dbReference type="OrthoDB" id="9776600at2"/>